<sequence length="133" mass="15299">MTGMGMGEAAEAAMERERWRSMTSNLFAETDPDNDDDDENHYLKCFIIMFSSATADDLAVAGQWAVKRTSITSKLLLHELKKNVFRVVPLGQWRDFLVNVPRPRKCSLRGAHFSILYIKEVFHEIAPLYRSFQ</sequence>
<protein>
    <submittedName>
        <fullName evidence="1">Uncharacterized protein</fullName>
    </submittedName>
</protein>
<name>A0AAV4JJ06_9GAST</name>
<proteinExistence type="predicted"/>
<dbReference type="Proteomes" id="UP000762676">
    <property type="component" value="Unassembled WGS sequence"/>
</dbReference>
<accession>A0AAV4JJ06</accession>
<gene>
    <name evidence="1" type="ORF">ElyMa_001623500</name>
</gene>
<dbReference type="AlphaFoldDB" id="A0AAV4JJ06"/>
<evidence type="ECO:0000313" key="1">
    <source>
        <dbReference type="EMBL" id="GFS22758.1"/>
    </source>
</evidence>
<evidence type="ECO:0000313" key="2">
    <source>
        <dbReference type="Proteomes" id="UP000762676"/>
    </source>
</evidence>
<comment type="caution">
    <text evidence="1">The sequence shown here is derived from an EMBL/GenBank/DDBJ whole genome shotgun (WGS) entry which is preliminary data.</text>
</comment>
<keyword evidence="2" id="KW-1185">Reference proteome</keyword>
<organism evidence="1 2">
    <name type="scientific">Elysia marginata</name>
    <dbReference type="NCBI Taxonomy" id="1093978"/>
    <lineage>
        <taxon>Eukaryota</taxon>
        <taxon>Metazoa</taxon>
        <taxon>Spiralia</taxon>
        <taxon>Lophotrochozoa</taxon>
        <taxon>Mollusca</taxon>
        <taxon>Gastropoda</taxon>
        <taxon>Heterobranchia</taxon>
        <taxon>Euthyneura</taxon>
        <taxon>Panpulmonata</taxon>
        <taxon>Sacoglossa</taxon>
        <taxon>Placobranchoidea</taxon>
        <taxon>Plakobranchidae</taxon>
        <taxon>Elysia</taxon>
    </lineage>
</organism>
<dbReference type="EMBL" id="BMAT01003276">
    <property type="protein sequence ID" value="GFS22758.1"/>
    <property type="molecule type" value="Genomic_DNA"/>
</dbReference>
<reference evidence="1 2" key="1">
    <citation type="journal article" date="2021" name="Elife">
        <title>Chloroplast acquisition without the gene transfer in kleptoplastic sea slugs, Plakobranchus ocellatus.</title>
        <authorList>
            <person name="Maeda T."/>
            <person name="Takahashi S."/>
            <person name="Yoshida T."/>
            <person name="Shimamura S."/>
            <person name="Takaki Y."/>
            <person name="Nagai Y."/>
            <person name="Toyoda A."/>
            <person name="Suzuki Y."/>
            <person name="Arimoto A."/>
            <person name="Ishii H."/>
            <person name="Satoh N."/>
            <person name="Nishiyama T."/>
            <person name="Hasebe M."/>
            <person name="Maruyama T."/>
            <person name="Minagawa J."/>
            <person name="Obokata J."/>
            <person name="Shigenobu S."/>
        </authorList>
    </citation>
    <scope>NUCLEOTIDE SEQUENCE [LARGE SCALE GENOMIC DNA]</scope>
</reference>